<feature type="transmembrane region" description="Helical" evidence="1">
    <location>
        <begin position="6"/>
        <end position="26"/>
    </location>
</feature>
<keyword evidence="1" id="KW-0472">Membrane</keyword>
<dbReference type="AlphaFoldDB" id="A0A1G2IH51"/>
<organism evidence="2 3">
    <name type="scientific">Candidatus Staskawiczbacteria bacterium RIFCSPLOWO2_01_FULL_38_12b</name>
    <dbReference type="NCBI Taxonomy" id="1802214"/>
    <lineage>
        <taxon>Bacteria</taxon>
        <taxon>Candidatus Staskawicziibacteriota</taxon>
    </lineage>
</organism>
<keyword evidence="1" id="KW-0812">Transmembrane</keyword>
<dbReference type="Proteomes" id="UP000176774">
    <property type="component" value="Unassembled WGS sequence"/>
</dbReference>
<accession>A0A1G2IH51</accession>
<protein>
    <submittedName>
        <fullName evidence="2">Uncharacterized protein</fullName>
    </submittedName>
</protein>
<proteinExistence type="predicted"/>
<evidence type="ECO:0000313" key="2">
    <source>
        <dbReference type="EMBL" id="OGZ74084.1"/>
    </source>
</evidence>
<comment type="caution">
    <text evidence="2">The sequence shown here is derived from an EMBL/GenBank/DDBJ whole genome shotgun (WGS) entry which is preliminary data.</text>
</comment>
<keyword evidence="1" id="KW-1133">Transmembrane helix</keyword>
<dbReference type="STRING" id="1802214.A2908_02700"/>
<evidence type="ECO:0000313" key="3">
    <source>
        <dbReference type="Proteomes" id="UP000176774"/>
    </source>
</evidence>
<name>A0A1G2IH51_9BACT</name>
<dbReference type="EMBL" id="MHPA01000002">
    <property type="protein sequence ID" value="OGZ74084.1"/>
    <property type="molecule type" value="Genomic_DNA"/>
</dbReference>
<gene>
    <name evidence="2" type="ORF">A2908_02700</name>
</gene>
<sequence>MTNKNIAILVVVLAVIAISIGVLYSFNQPVPLDPKRQKIQEFLMNLITITPRNPYNCQEIFSQCSGPWRYQYCKDACSVCSCAP</sequence>
<reference evidence="2 3" key="1">
    <citation type="journal article" date="2016" name="Nat. Commun.">
        <title>Thousands of microbial genomes shed light on interconnected biogeochemical processes in an aquifer system.</title>
        <authorList>
            <person name="Anantharaman K."/>
            <person name="Brown C.T."/>
            <person name="Hug L.A."/>
            <person name="Sharon I."/>
            <person name="Castelle C.J."/>
            <person name="Probst A.J."/>
            <person name="Thomas B.C."/>
            <person name="Singh A."/>
            <person name="Wilkins M.J."/>
            <person name="Karaoz U."/>
            <person name="Brodie E.L."/>
            <person name="Williams K.H."/>
            <person name="Hubbard S.S."/>
            <person name="Banfield J.F."/>
        </authorList>
    </citation>
    <scope>NUCLEOTIDE SEQUENCE [LARGE SCALE GENOMIC DNA]</scope>
</reference>
<evidence type="ECO:0000256" key="1">
    <source>
        <dbReference type="SAM" id="Phobius"/>
    </source>
</evidence>